<keyword evidence="5 9" id="KW-0067">ATP-binding</keyword>
<keyword evidence="7 9" id="KW-0030">Aminoacyl-tRNA synthetase</keyword>
<dbReference type="Pfam" id="PF00133">
    <property type="entry name" value="tRNA-synt_1"/>
    <property type="match status" value="2"/>
</dbReference>
<dbReference type="FunFam" id="3.40.50.620:FF:000124">
    <property type="entry name" value="Leucine--tRNA ligase"/>
    <property type="match status" value="1"/>
</dbReference>
<feature type="binding site" evidence="9">
    <location>
        <position position="630"/>
    </location>
    <ligand>
        <name>ATP</name>
        <dbReference type="ChEBI" id="CHEBI:30616"/>
    </ligand>
</feature>
<protein>
    <recommendedName>
        <fullName evidence="9">Leucine--tRNA ligase</fullName>
        <ecNumber evidence="9">6.1.1.4</ecNumber>
    </recommendedName>
    <alternativeName>
        <fullName evidence="9">Leucyl-tRNA synthetase</fullName>
        <shortName evidence="9">LeuRS</shortName>
    </alternativeName>
</protein>
<evidence type="ECO:0000256" key="6">
    <source>
        <dbReference type="ARBA" id="ARBA00022917"/>
    </source>
</evidence>
<dbReference type="HAMAP" id="MF_00049_B">
    <property type="entry name" value="Leu_tRNA_synth_B"/>
    <property type="match status" value="1"/>
</dbReference>
<dbReference type="Proteomes" id="UP000218731">
    <property type="component" value="Chromosome 1"/>
</dbReference>
<keyword evidence="4 9" id="KW-0547">Nucleotide-binding</keyword>
<comment type="similarity">
    <text evidence="1 9 10">Belongs to the class-I aminoacyl-tRNA synthetase family.</text>
</comment>
<dbReference type="Gene3D" id="3.40.50.620">
    <property type="entry name" value="HUPs"/>
    <property type="match status" value="2"/>
</dbReference>
<evidence type="ECO:0000259" key="14">
    <source>
        <dbReference type="Pfam" id="PF13603"/>
    </source>
</evidence>
<dbReference type="InterPro" id="IPR014729">
    <property type="entry name" value="Rossmann-like_a/b/a_fold"/>
</dbReference>
<dbReference type="FunFam" id="3.10.20.590:FF:000001">
    <property type="entry name" value="Leucine--tRNA ligase"/>
    <property type="match status" value="1"/>
</dbReference>
<feature type="short sequence motif" description="'HIGH' region" evidence="9">
    <location>
        <begin position="42"/>
        <end position="52"/>
    </location>
</feature>
<evidence type="ECO:0000259" key="12">
    <source>
        <dbReference type="Pfam" id="PF08264"/>
    </source>
</evidence>
<dbReference type="SUPFAM" id="SSF50677">
    <property type="entry name" value="ValRS/IleRS/LeuRS editing domain"/>
    <property type="match status" value="1"/>
</dbReference>
<dbReference type="PRINTS" id="PR00985">
    <property type="entry name" value="TRNASYNTHLEU"/>
</dbReference>
<proteinExistence type="inferred from homology"/>
<dbReference type="FunFam" id="3.90.740.10:FF:000012">
    <property type="entry name" value="Leucine--tRNA ligase"/>
    <property type="match status" value="1"/>
</dbReference>
<evidence type="ECO:0000256" key="2">
    <source>
        <dbReference type="ARBA" id="ARBA00022490"/>
    </source>
</evidence>
<evidence type="ECO:0000256" key="3">
    <source>
        <dbReference type="ARBA" id="ARBA00022598"/>
    </source>
</evidence>
<dbReference type="InterPro" id="IPR002300">
    <property type="entry name" value="aa-tRNA-synth_Ia"/>
</dbReference>
<dbReference type="InterPro" id="IPR013155">
    <property type="entry name" value="M/V/L/I-tRNA-synth_anticd-bd"/>
</dbReference>
<dbReference type="InterPro" id="IPR009008">
    <property type="entry name" value="Val/Leu/Ile-tRNA-synth_edit"/>
</dbReference>
<dbReference type="InterPro" id="IPR025709">
    <property type="entry name" value="Leu_tRNA-synth_edit"/>
</dbReference>
<dbReference type="GO" id="GO:0005829">
    <property type="term" value="C:cytosol"/>
    <property type="evidence" value="ECO:0007669"/>
    <property type="project" value="TreeGrafter"/>
</dbReference>
<dbReference type="Pfam" id="PF13603">
    <property type="entry name" value="tRNA-synt_1_2"/>
    <property type="match status" value="1"/>
</dbReference>
<dbReference type="FunFam" id="2.20.28.290:FF:000001">
    <property type="entry name" value="Leucine--tRNA ligase"/>
    <property type="match status" value="1"/>
</dbReference>
<dbReference type="PANTHER" id="PTHR43740">
    <property type="entry name" value="LEUCYL-TRNA SYNTHETASE"/>
    <property type="match status" value="1"/>
</dbReference>
<dbReference type="GO" id="GO:0002161">
    <property type="term" value="F:aminoacyl-tRNA deacylase activity"/>
    <property type="evidence" value="ECO:0007669"/>
    <property type="project" value="InterPro"/>
</dbReference>
<dbReference type="InterPro" id="IPR015413">
    <property type="entry name" value="Methionyl/Leucyl_tRNA_Synth"/>
</dbReference>
<evidence type="ECO:0000256" key="4">
    <source>
        <dbReference type="ARBA" id="ARBA00022741"/>
    </source>
</evidence>
<dbReference type="Pfam" id="PF08264">
    <property type="entry name" value="Anticodon_1"/>
    <property type="match status" value="1"/>
</dbReference>
<dbReference type="InterPro" id="IPR009080">
    <property type="entry name" value="tRNAsynth_Ia_anticodon-bd"/>
</dbReference>
<reference evidence="15 16" key="1">
    <citation type="submission" date="2015-11" db="EMBL/GenBank/DDBJ databases">
        <title>Complete genome sequencing of a biphenyl-degrading bacterium, Pseudomonas putida KF715 (=NBRC110667).</title>
        <authorList>
            <person name="Suenaga H."/>
            <person name="Fujihara N."/>
            <person name="Watanabe T."/>
            <person name="Hirose J."/>
            <person name="Kimura N."/>
            <person name="Yamazoe A."/>
            <person name="Hosoyama A."/>
            <person name="Shimodaira J."/>
            <person name="Furukawa K."/>
        </authorList>
    </citation>
    <scope>NUCLEOTIDE SEQUENCE [LARGE SCALE GENOMIC DNA]</scope>
    <source>
        <strain evidence="15 16">KF715</strain>
    </source>
</reference>
<dbReference type="PANTHER" id="PTHR43740:SF2">
    <property type="entry name" value="LEUCINE--TRNA LIGASE, MITOCHONDRIAL"/>
    <property type="match status" value="1"/>
</dbReference>
<feature type="domain" description="Methionyl/Valyl/Leucyl/Isoleucyl-tRNA synthetase anticodon-binding" evidence="12">
    <location>
        <begin position="707"/>
        <end position="831"/>
    </location>
</feature>
<comment type="catalytic activity">
    <reaction evidence="8 9">
        <text>tRNA(Leu) + L-leucine + ATP = L-leucyl-tRNA(Leu) + AMP + diphosphate</text>
        <dbReference type="Rhea" id="RHEA:11688"/>
        <dbReference type="Rhea" id="RHEA-COMP:9613"/>
        <dbReference type="Rhea" id="RHEA-COMP:9622"/>
        <dbReference type="ChEBI" id="CHEBI:30616"/>
        <dbReference type="ChEBI" id="CHEBI:33019"/>
        <dbReference type="ChEBI" id="CHEBI:57427"/>
        <dbReference type="ChEBI" id="CHEBI:78442"/>
        <dbReference type="ChEBI" id="CHEBI:78494"/>
        <dbReference type="ChEBI" id="CHEBI:456215"/>
        <dbReference type="EC" id="6.1.1.4"/>
    </reaction>
</comment>
<evidence type="ECO:0000256" key="5">
    <source>
        <dbReference type="ARBA" id="ARBA00022840"/>
    </source>
</evidence>
<sequence>MHEQYTPRDIEAAAQNFWDEQQSFAVTEQPGKDTYYCLSMFPYPSGKLHMGHVRNYTIGDVIARYQRMLGKNVLQPMGWDAFGMPAENAAMKNNVAPAKWTYENIDYMKTQLKSLGLAIDWAREVTTCKPDYYRWEQWLFTRLFEKGIIYRKNGTVNWDPADQTVLANEQVIDGRGWRSGALIEKREIPMYYFRITDYADELLESLDELPGWPEQVKTMQRNWIGKSRGMEVQFPYDQASIGHEGTLKVFTTRPDTLMGATYVAVAAEHPLATQAAQGNPALQAFIDECKSGSVAEADMATQEKKGMATSLLVEHPLTGEKLPVWVANYVLMHYGDGAVMAVPAHDERDFEFAHKYKLPVKAVVRTSAGDEVGNEWQAAYGEHGQLINSGEFDGLDFAGAFDAIEAALIRKELGKSRTQFRLRDWGISRQRYWGCPIPIIHCPSCGDVPVPEDQLPVTLPENVVPDGAGSPLARMPEFYECSCPKCGTAAKRETDTMDTFVESSWYFARYASPNYDKGLVDPKAANHWLPVDQYIGGIEHAILHLLYARFFHKLMRDEGLVTSNEPFKNLLTQGMVVAETYYRVASNGGKDWFNPADVEIERDAKAKIIGARLKTDGLPVEIGGTEKMSKSKNNGVDPQSMIEAYGADTCRLFMMFASPPDMSLEWSDSGVEGASRFLRRVWRLAQAHVSQGLPGKLDIAALDDAQKVIRRAIHAAIKQASTDVGQFHKFNTAIAQVMTVMNVLEKAPQASEQDRALLQEGLEAVTLLLAPITPHISHALWQHLGHAGSVIDAAWPSVDEQALVQDTVTLVVQVNGKLRGQVEMPAAASREEVEAAARSNENVLRFIDGLTIRKVIVVPGKLVNIVAN</sequence>
<evidence type="ECO:0000256" key="7">
    <source>
        <dbReference type="ARBA" id="ARBA00023146"/>
    </source>
</evidence>
<evidence type="ECO:0000259" key="13">
    <source>
        <dbReference type="Pfam" id="PF09334"/>
    </source>
</evidence>
<dbReference type="SUPFAM" id="SSF52374">
    <property type="entry name" value="Nucleotidylyl transferase"/>
    <property type="match status" value="1"/>
</dbReference>
<feature type="domain" description="Aminoacyl-tRNA synthetase class Ia" evidence="11">
    <location>
        <begin position="422"/>
        <end position="580"/>
    </location>
</feature>
<dbReference type="AlphaFoldDB" id="A0A1L7NK32"/>
<dbReference type="InterPro" id="IPR002302">
    <property type="entry name" value="Leu-tRNA-ligase"/>
</dbReference>
<dbReference type="EC" id="6.1.1.4" evidence="9"/>
<feature type="domain" description="Aminoacyl-tRNA synthetase class Ia" evidence="11">
    <location>
        <begin position="626"/>
        <end position="660"/>
    </location>
</feature>
<dbReference type="SUPFAM" id="SSF47323">
    <property type="entry name" value="Anticodon-binding domain of a subclass of class I aminoacyl-tRNA synthetases"/>
    <property type="match status" value="1"/>
</dbReference>
<dbReference type="CDD" id="cd00812">
    <property type="entry name" value="LeuRS_core"/>
    <property type="match status" value="1"/>
</dbReference>
<dbReference type="GO" id="GO:0004823">
    <property type="term" value="F:leucine-tRNA ligase activity"/>
    <property type="evidence" value="ECO:0007669"/>
    <property type="project" value="UniProtKB-UniRule"/>
</dbReference>
<dbReference type="Gene3D" id="3.10.20.590">
    <property type="match status" value="1"/>
</dbReference>
<organism evidence="15 16">
    <name type="scientific">Pseudomonas putida</name>
    <name type="common">Arthrobacter siderocapsulatus</name>
    <dbReference type="NCBI Taxonomy" id="303"/>
    <lineage>
        <taxon>Bacteria</taxon>
        <taxon>Pseudomonadati</taxon>
        <taxon>Pseudomonadota</taxon>
        <taxon>Gammaproteobacteria</taxon>
        <taxon>Pseudomonadales</taxon>
        <taxon>Pseudomonadaceae</taxon>
        <taxon>Pseudomonas</taxon>
    </lineage>
</organism>
<dbReference type="GO" id="GO:0006429">
    <property type="term" value="P:leucyl-tRNA aminoacylation"/>
    <property type="evidence" value="ECO:0007669"/>
    <property type="project" value="UniProtKB-UniRule"/>
</dbReference>
<dbReference type="GO" id="GO:0005524">
    <property type="term" value="F:ATP binding"/>
    <property type="evidence" value="ECO:0007669"/>
    <property type="project" value="UniProtKB-UniRule"/>
</dbReference>
<evidence type="ECO:0000256" key="9">
    <source>
        <dbReference type="HAMAP-Rule" id="MF_00049"/>
    </source>
</evidence>
<dbReference type="RefSeq" id="WP_016489352.1">
    <property type="nucleotide sequence ID" value="NZ_AP015029.1"/>
</dbReference>
<evidence type="ECO:0000256" key="8">
    <source>
        <dbReference type="ARBA" id="ARBA00047469"/>
    </source>
</evidence>
<evidence type="ECO:0000256" key="1">
    <source>
        <dbReference type="ARBA" id="ARBA00005594"/>
    </source>
</evidence>
<name>A0A1L7NK32_PSEPU</name>
<feature type="domain" description="Leucyl-tRNA synthetase editing" evidence="14">
    <location>
        <begin position="221"/>
        <end position="407"/>
    </location>
</feature>
<dbReference type="CDD" id="cd07958">
    <property type="entry name" value="Anticodon_Ia_Leu_BEm"/>
    <property type="match status" value="1"/>
</dbReference>
<dbReference type="PROSITE" id="PS00178">
    <property type="entry name" value="AA_TRNA_LIGASE_I"/>
    <property type="match status" value="1"/>
</dbReference>
<comment type="subcellular location">
    <subcellularLocation>
        <location evidence="9">Cytoplasm</location>
    </subcellularLocation>
</comment>
<feature type="short sequence motif" description="'KMSKS' region" evidence="9">
    <location>
        <begin position="627"/>
        <end position="631"/>
    </location>
</feature>
<dbReference type="Gene3D" id="1.10.730.10">
    <property type="entry name" value="Isoleucyl-tRNA Synthetase, Domain 1"/>
    <property type="match status" value="2"/>
</dbReference>
<evidence type="ECO:0000259" key="11">
    <source>
        <dbReference type="Pfam" id="PF00133"/>
    </source>
</evidence>
<gene>
    <name evidence="9" type="primary">leuS</name>
    <name evidence="15" type="ORF">KF715C_ch52730</name>
</gene>
<keyword evidence="2 9" id="KW-0963">Cytoplasm</keyword>
<dbReference type="Gene3D" id="2.20.28.290">
    <property type="match status" value="1"/>
</dbReference>
<evidence type="ECO:0000313" key="15">
    <source>
        <dbReference type="EMBL" id="BAW25846.1"/>
    </source>
</evidence>
<keyword evidence="6 9" id="KW-0648">Protein biosynthesis</keyword>
<dbReference type="FunFam" id="3.40.50.620:FF:000003">
    <property type="entry name" value="Leucine--tRNA ligase"/>
    <property type="match status" value="1"/>
</dbReference>
<feature type="domain" description="Methionyl/Leucyl tRNA synthetase" evidence="13">
    <location>
        <begin position="39"/>
        <end position="171"/>
    </location>
</feature>
<evidence type="ECO:0000313" key="16">
    <source>
        <dbReference type="Proteomes" id="UP000218731"/>
    </source>
</evidence>
<accession>A0A1L7NK32</accession>
<keyword evidence="3 9" id="KW-0436">Ligase</keyword>
<dbReference type="FunFam" id="1.10.730.10:FF:000003">
    <property type="entry name" value="Leucine--tRNA ligase"/>
    <property type="match status" value="1"/>
</dbReference>
<dbReference type="Pfam" id="PF09334">
    <property type="entry name" value="tRNA-synt_1g"/>
    <property type="match status" value="1"/>
</dbReference>
<dbReference type="InterPro" id="IPR001412">
    <property type="entry name" value="aa-tRNA-synth_I_CS"/>
</dbReference>
<evidence type="ECO:0000256" key="10">
    <source>
        <dbReference type="RuleBase" id="RU363035"/>
    </source>
</evidence>
<dbReference type="NCBIfam" id="TIGR00396">
    <property type="entry name" value="leuS_bact"/>
    <property type="match status" value="1"/>
</dbReference>
<dbReference type="EMBL" id="AP015029">
    <property type="protein sequence ID" value="BAW25846.1"/>
    <property type="molecule type" value="Genomic_DNA"/>
</dbReference>